<keyword evidence="3" id="KW-0472">Membrane</keyword>
<dbReference type="Pfam" id="PF00672">
    <property type="entry name" value="HAMP"/>
    <property type="match status" value="1"/>
</dbReference>
<dbReference type="SUPFAM" id="SSF103190">
    <property type="entry name" value="Sensory domain-like"/>
    <property type="match status" value="1"/>
</dbReference>
<gene>
    <name evidence="6" type="ORF">SDC9_26768</name>
</gene>
<protein>
    <recommendedName>
        <fullName evidence="7">Methyl-accepting transducer domain-containing protein</fullName>
    </recommendedName>
</protein>
<dbReference type="Gene3D" id="1.20.120.30">
    <property type="entry name" value="Aspartate receptor, ligand-binding domain"/>
    <property type="match status" value="1"/>
</dbReference>
<name>A0A644UP61_9ZZZZ</name>
<feature type="transmembrane region" description="Helical" evidence="3">
    <location>
        <begin position="12"/>
        <end position="29"/>
    </location>
</feature>
<dbReference type="SMART" id="SM00304">
    <property type="entry name" value="HAMP"/>
    <property type="match status" value="1"/>
</dbReference>
<feature type="transmembrane region" description="Helical" evidence="3">
    <location>
        <begin position="293"/>
        <end position="314"/>
    </location>
</feature>
<dbReference type="InterPro" id="IPR029150">
    <property type="entry name" value="dCache_3"/>
</dbReference>
<dbReference type="PANTHER" id="PTHR43531">
    <property type="entry name" value="PROTEIN ICFG"/>
    <property type="match status" value="1"/>
</dbReference>
<dbReference type="AlphaFoldDB" id="A0A644UP61"/>
<dbReference type="InterPro" id="IPR029151">
    <property type="entry name" value="Sensor-like_sf"/>
</dbReference>
<dbReference type="Pfam" id="PF13682">
    <property type="entry name" value="CZB"/>
    <property type="match status" value="1"/>
</dbReference>
<keyword evidence="3" id="KW-0812">Transmembrane</keyword>
<evidence type="ECO:0000259" key="4">
    <source>
        <dbReference type="PROSITE" id="PS50111"/>
    </source>
</evidence>
<evidence type="ECO:0000256" key="1">
    <source>
        <dbReference type="ARBA" id="ARBA00022500"/>
    </source>
</evidence>
<dbReference type="Gene3D" id="3.30.450.20">
    <property type="entry name" value="PAS domain"/>
    <property type="match status" value="1"/>
</dbReference>
<evidence type="ECO:0000256" key="2">
    <source>
        <dbReference type="ARBA" id="ARBA00029447"/>
    </source>
</evidence>
<evidence type="ECO:0000256" key="3">
    <source>
        <dbReference type="SAM" id="Phobius"/>
    </source>
</evidence>
<dbReference type="GO" id="GO:0016020">
    <property type="term" value="C:membrane"/>
    <property type="evidence" value="ECO:0007669"/>
    <property type="project" value="InterPro"/>
</dbReference>
<evidence type="ECO:0008006" key="7">
    <source>
        <dbReference type="Google" id="ProtNLM"/>
    </source>
</evidence>
<dbReference type="GO" id="GO:0006935">
    <property type="term" value="P:chemotaxis"/>
    <property type="evidence" value="ECO:0007669"/>
    <property type="project" value="UniProtKB-KW"/>
</dbReference>
<feature type="domain" description="HAMP" evidence="5">
    <location>
        <begin position="318"/>
        <end position="371"/>
    </location>
</feature>
<dbReference type="EMBL" id="VSSQ01000142">
    <property type="protein sequence ID" value="MPL80866.1"/>
    <property type="molecule type" value="Genomic_DNA"/>
</dbReference>
<evidence type="ECO:0000313" key="6">
    <source>
        <dbReference type="EMBL" id="MPL80866.1"/>
    </source>
</evidence>
<dbReference type="InterPro" id="IPR025991">
    <property type="entry name" value="Chemoreceptor_zinc-bind_dom"/>
</dbReference>
<dbReference type="GO" id="GO:0007165">
    <property type="term" value="P:signal transduction"/>
    <property type="evidence" value="ECO:0007669"/>
    <property type="project" value="InterPro"/>
</dbReference>
<dbReference type="InterPro" id="IPR003660">
    <property type="entry name" value="HAMP_dom"/>
</dbReference>
<keyword evidence="1" id="KW-0145">Chemotaxis</keyword>
<dbReference type="Pfam" id="PF00015">
    <property type="entry name" value="MCPsignal"/>
    <property type="match status" value="1"/>
</dbReference>
<dbReference type="PANTHER" id="PTHR43531:SF11">
    <property type="entry name" value="METHYL-ACCEPTING CHEMOTAXIS PROTEIN 3"/>
    <property type="match status" value="1"/>
</dbReference>
<sequence>MKDLNISKKFTLINLIVTLLVLIMGYFVLNKYKNDLVDEVHNDVIANLKSLSEQRIKAKLEVGISNAISIANDSSIKESLANNDRELAIKTLANLSTSMKESTPFQNIQIHLHTKDNRSFFRSWQPDKFGDDLSPFRPSVVKVNAEKKAVNGFEIGTTIGLGIRSVVPIFDSNKNHIGSLEFMQGLNSVAVSFDEEKRAFLLLMDLSLSTKNVKDEDKLDKYIISQKFINKDFLEDAKKIDFNKLLKEKHLITDKYFYTYNEITDFDGKKLGIALVAEPISYVNNAIKHASNIIWVALTLLVFAVVLIMIISLLNMKNYILKPIFNLKNSIENISNNSSETKKIEVTSKDEIGDLVHSFNNYLDSIEKGLIQDQKVIEEAQIVIEKVNAGLFNDTIKQKANSKRVNSLISEINNMITTTQKNLLVLSDVLVALSNARFDYNIPNIQGLTGVMASLLSGTKVTQSSINEIMCLIEKSNIELNSSSAELAEASKKLSNSSNLQAASLEETAAAIEEISATVSRSTENASKMAKYAQNVTKSTNTGKELALKTATSMDEINNQVRLINEAIGVIDNIAFQTNILSLNAAVEAATAGEAGKGFAVVAQEVRNLASRSAEAAHEIKAIVENATIKANEGKNITSEMIEGYNELNENIDITIKLIEDVATASKEQQLAMTQINDTVNSLDKATQQNANLASTISEMANKTSQLVVHLDDTIKQTSFDRNAHKRICDTTMIIDINKLKSDHINFKNMNFSQAKEGFKFTVKNHHECNLGKWIDENQDRKFAKSKEWEDLKLAHKNVHNLVQEVVNLYAQKSDNKQIFEVTKEIEENIETVFDLLNRIREINCEEE</sequence>
<reference evidence="6" key="1">
    <citation type="submission" date="2019-08" db="EMBL/GenBank/DDBJ databases">
        <authorList>
            <person name="Kucharzyk K."/>
            <person name="Murdoch R.W."/>
            <person name="Higgins S."/>
            <person name="Loffler F."/>
        </authorList>
    </citation>
    <scope>NUCLEOTIDE SEQUENCE</scope>
</reference>
<comment type="similarity">
    <text evidence="2">Belongs to the methyl-accepting chemotaxis (MCP) protein family.</text>
</comment>
<dbReference type="SMART" id="SM00283">
    <property type="entry name" value="MA"/>
    <property type="match status" value="1"/>
</dbReference>
<dbReference type="Pfam" id="PF14827">
    <property type="entry name" value="dCache_3"/>
    <property type="match status" value="1"/>
</dbReference>
<organism evidence="6">
    <name type="scientific">bioreactor metagenome</name>
    <dbReference type="NCBI Taxonomy" id="1076179"/>
    <lineage>
        <taxon>unclassified sequences</taxon>
        <taxon>metagenomes</taxon>
        <taxon>ecological metagenomes</taxon>
    </lineage>
</organism>
<dbReference type="InterPro" id="IPR051310">
    <property type="entry name" value="MCP_chemotaxis"/>
</dbReference>
<keyword evidence="3" id="KW-1133">Transmembrane helix</keyword>
<accession>A0A644UP61</accession>
<dbReference type="PROSITE" id="PS50111">
    <property type="entry name" value="CHEMOTAXIS_TRANSDUC_2"/>
    <property type="match status" value="1"/>
</dbReference>
<dbReference type="CDD" id="cd06225">
    <property type="entry name" value="HAMP"/>
    <property type="match status" value="1"/>
</dbReference>
<proteinExistence type="inferred from homology"/>
<comment type="caution">
    <text evidence="6">The sequence shown here is derived from an EMBL/GenBank/DDBJ whole genome shotgun (WGS) entry which is preliminary data.</text>
</comment>
<dbReference type="PROSITE" id="PS50885">
    <property type="entry name" value="HAMP"/>
    <property type="match status" value="1"/>
</dbReference>
<dbReference type="Gene3D" id="1.10.287.950">
    <property type="entry name" value="Methyl-accepting chemotaxis protein"/>
    <property type="match status" value="1"/>
</dbReference>
<dbReference type="InterPro" id="IPR004089">
    <property type="entry name" value="MCPsignal_dom"/>
</dbReference>
<evidence type="ECO:0000259" key="5">
    <source>
        <dbReference type="PROSITE" id="PS50885"/>
    </source>
</evidence>
<feature type="domain" description="Methyl-accepting transducer" evidence="4">
    <location>
        <begin position="476"/>
        <end position="705"/>
    </location>
</feature>
<dbReference type="CDD" id="cd11386">
    <property type="entry name" value="MCP_signal"/>
    <property type="match status" value="1"/>
</dbReference>
<dbReference type="Gene3D" id="6.10.340.10">
    <property type="match status" value="1"/>
</dbReference>
<dbReference type="SUPFAM" id="SSF58104">
    <property type="entry name" value="Methyl-accepting chemotaxis protein (MCP) signaling domain"/>
    <property type="match status" value="1"/>
</dbReference>